<sequence length="499" mass="56361">MKSILAKMSRHKDDSTRNLTLDAPDTRYSKSYAIVVSTDTLNDSEWSTVVSFLSDRHPQATVLVYSDNNLQMVHSGLKAAMPRYVAFVCQPQECGRSFVAECHRVMRTLDNDPYIDAMWAIITGMDAEHAIKSIDNETVAQPFVIQRAINFTNIDQNLFESCFTFSDGEKGSWFGKNCPLDDGSGEEKDEGKEYPRAPAEIFTEKLNEMKPDLLITSGHGTEDYVEMPWSAGKLKVEEDGLVPLDENAEPVASVIESSSNPKVYLPIANCLIGHCKGPQCMVTTFLGRLGVRQMCGYTVETWYGRAGWGTLDVWKSVPGRLSLADAYFLQQARMTYDLKSINPRLLQFKYDLSVYPGYTTVVEQLEKQFHFDNDNIDDEVLDKIYGLSYDRDTFVCYGDPAFVAKLDEEKNGDIVQTKFVRTGKTSHQFQIEFKDTETAQSFQGPIGSLFTNRVENYNIIGGFEYEPILSDNFLLILKANPRDKESTTIHIDFRATIIL</sequence>
<evidence type="ECO:0000313" key="1">
    <source>
        <dbReference type="EMBL" id="CAF0790049.1"/>
    </source>
</evidence>
<proteinExistence type="predicted"/>
<name>A0A813RVG2_ADIRI</name>
<reference evidence="1" key="1">
    <citation type="submission" date="2021-02" db="EMBL/GenBank/DDBJ databases">
        <authorList>
            <person name="Nowell W R."/>
        </authorList>
    </citation>
    <scope>NUCLEOTIDE SEQUENCE</scope>
</reference>
<keyword evidence="3" id="KW-1185">Reference proteome</keyword>
<dbReference type="EMBL" id="CAJNOR010000084">
    <property type="protein sequence ID" value="CAF0790049.1"/>
    <property type="molecule type" value="Genomic_DNA"/>
</dbReference>
<organism evidence="1 3">
    <name type="scientific">Adineta ricciae</name>
    <name type="common">Rotifer</name>
    <dbReference type="NCBI Taxonomy" id="249248"/>
    <lineage>
        <taxon>Eukaryota</taxon>
        <taxon>Metazoa</taxon>
        <taxon>Spiralia</taxon>
        <taxon>Gnathifera</taxon>
        <taxon>Rotifera</taxon>
        <taxon>Eurotatoria</taxon>
        <taxon>Bdelloidea</taxon>
        <taxon>Adinetida</taxon>
        <taxon>Adinetidae</taxon>
        <taxon>Adineta</taxon>
    </lineage>
</organism>
<accession>A0A813RVG2</accession>
<dbReference type="Proteomes" id="UP000663828">
    <property type="component" value="Unassembled WGS sequence"/>
</dbReference>
<comment type="caution">
    <text evidence="1">The sequence shown here is derived from an EMBL/GenBank/DDBJ whole genome shotgun (WGS) entry which is preliminary data.</text>
</comment>
<dbReference type="Proteomes" id="UP000663852">
    <property type="component" value="Unassembled WGS sequence"/>
</dbReference>
<gene>
    <name evidence="2" type="ORF">EDS130_LOCUS12454</name>
    <name evidence="1" type="ORF">XAT740_LOCUS2434</name>
</gene>
<evidence type="ECO:0000313" key="2">
    <source>
        <dbReference type="EMBL" id="CAF0953248.1"/>
    </source>
</evidence>
<evidence type="ECO:0000313" key="3">
    <source>
        <dbReference type="Proteomes" id="UP000663828"/>
    </source>
</evidence>
<dbReference type="AlphaFoldDB" id="A0A813RVG2"/>
<dbReference type="EMBL" id="CAJNOJ010000047">
    <property type="protein sequence ID" value="CAF0953248.1"/>
    <property type="molecule type" value="Genomic_DNA"/>
</dbReference>
<dbReference type="OrthoDB" id="9984319at2759"/>
<protein>
    <submittedName>
        <fullName evidence="1">Uncharacterized protein</fullName>
    </submittedName>
</protein>